<keyword evidence="18" id="KW-0132">Cell division</keyword>
<comment type="subcellular location">
    <subcellularLocation>
        <location evidence="1">Membrane</location>
        <topology evidence="1">Multi-pass membrane protein</topology>
    </subcellularLocation>
</comment>
<evidence type="ECO:0000313" key="20">
    <source>
        <dbReference type="Proteomes" id="UP001055105"/>
    </source>
</evidence>
<name>A0AA37KUR5_9BACT</name>
<feature type="transmembrane region" description="Helical" evidence="17">
    <location>
        <begin position="129"/>
        <end position="146"/>
    </location>
</feature>
<comment type="similarity">
    <text evidence="11">Belongs to the SEDS family. FtsW subfamily.</text>
</comment>
<feature type="compositionally biased region" description="Polar residues" evidence="16">
    <location>
        <begin position="9"/>
        <end position="19"/>
    </location>
</feature>
<dbReference type="InterPro" id="IPR001182">
    <property type="entry name" value="FtsW/RodA"/>
</dbReference>
<dbReference type="PANTHER" id="PTHR30474">
    <property type="entry name" value="CELL CYCLE PROTEIN"/>
    <property type="match status" value="1"/>
</dbReference>
<evidence type="ECO:0000256" key="16">
    <source>
        <dbReference type="SAM" id="MobiDB-lite"/>
    </source>
</evidence>
<keyword evidence="3" id="KW-0808">Transferase</keyword>
<dbReference type="OMA" id="MEPDFGA"/>
<evidence type="ECO:0000256" key="1">
    <source>
        <dbReference type="ARBA" id="ARBA00004141"/>
    </source>
</evidence>
<evidence type="ECO:0000256" key="5">
    <source>
        <dbReference type="ARBA" id="ARBA00022960"/>
    </source>
</evidence>
<feature type="region of interest" description="Disordered" evidence="16">
    <location>
        <begin position="1"/>
        <end position="68"/>
    </location>
</feature>
<dbReference type="Proteomes" id="UP001055105">
    <property type="component" value="Unassembled WGS sequence"/>
</dbReference>
<organism evidence="18 20">
    <name type="scientific">Alistipes finegoldii</name>
    <dbReference type="NCBI Taxonomy" id="214856"/>
    <lineage>
        <taxon>Bacteria</taxon>
        <taxon>Pseudomonadati</taxon>
        <taxon>Bacteroidota</taxon>
        <taxon>Bacteroidia</taxon>
        <taxon>Bacteroidales</taxon>
        <taxon>Rikenellaceae</taxon>
        <taxon>Alistipes</taxon>
    </lineage>
</organism>
<keyword evidence="18" id="KW-0131">Cell cycle</keyword>
<protein>
    <recommendedName>
        <fullName evidence="12">Probable peptidoglycan glycosyltransferase FtsW</fullName>
        <ecNumber evidence="14">2.4.99.28</ecNumber>
    </recommendedName>
    <alternativeName>
        <fullName evidence="13">Cell division protein FtsW</fullName>
    </alternativeName>
    <alternativeName>
        <fullName evidence="10">Cell wall polymerase</fullName>
    </alternativeName>
    <alternativeName>
        <fullName evidence="9">Peptidoglycan polymerase</fullName>
    </alternativeName>
</protein>
<evidence type="ECO:0000256" key="4">
    <source>
        <dbReference type="ARBA" id="ARBA00022692"/>
    </source>
</evidence>
<dbReference type="GO" id="GO:0032153">
    <property type="term" value="C:cell division site"/>
    <property type="evidence" value="ECO:0007669"/>
    <property type="project" value="TreeGrafter"/>
</dbReference>
<evidence type="ECO:0000256" key="8">
    <source>
        <dbReference type="ARBA" id="ARBA00023136"/>
    </source>
</evidence>
<dbReference type="PANTHER" id="PTHR30474:SF2">
    <property type="entry name" value="PEPTIDOGLYCAN GLYCOSYLTRANSFERASE FTSW-RELATED"/>
    <property type="match status" value="1"/>
</dbReference>
<evidence type="ECO:0000313" key="18">
    <source>
        <dbReference type="EMBL" id="GKI20377.1"/>
    </source>
</evidence>
<evidence type="ECO:0000256" key="12">
    <source>
        <dbReference type="ARBA" id="ARBA00041185"/>
    </source>
</evidence>
<feature type="transmembrane region" description="Helical" evidence="17">
    <location>
        <begin position="408"/>
        <end position="433"/>
    </location>
</feature>
<gene>
    <name evidence="18" type="primary">ftsW</name>
    <name evidence="18" type="ORF">CE91St16_32850</name>
    <name evidence="19" type="ORF">RVH17_12595</name>
</gene>
<evidence type="ECO:0000256" key="6">
    <source>
        <dbReference type="ARBA" id="ARBA00022984"/>
    </source>
</evidence>
<evidence type="ECO:0000256" key="7">
    <source>
        <dbReference type="ARBA" id="ARBA00022989"/>
    </source>
</evidence>
<keyword evidence="5" id="KW-0133">Cell shape</keyword>
<dbReference type="GO" id="GO:0008955">
    <property type="term" value="F:peptidoglycan glycosyltransferase activity"/>
    <property type="evidence" value="ECO:0007669"/>
    <property type="project" value="UniProtKB-EC"/>
</dbReference>
<reference evidence="19" key="2">
    <citation type="submission" date="2023-10" db="EMBL/GenBank/DDBJ databases">
        <title>Genome Sequence of the Bacteria from From Gut Wall in Crohn's Disease.</title>
        <authorList>
            <person name="Rodriguez-Palacios A."/>
        </authorList>
    </citation>
    <scope>NUCLEOTIDE SEQUENCE</scope>
    <source>
        <strain evidence="19">CavFT-hAR58</strain>
    </source>
</reference>
<feature type="transmembrane region" description="Helical" evidence="17">
    <location>
        <begin position="379"/>
        <end position="396"/>
    </location>
</feature>
<evidence type="ECO:0000256" key="10">
    <source>
        <dbReference type="ARBA" id="ARBA00033270"/>
    </source>
</evidence>
<feature type="compositionally biased region" description="Low complexity" evidence="16">
    <location>
        <begin position="22"/>
        <end position="41"/>
    </location>
</feature>
<evidence type="ECO:0000256" key="13">
    <source>
        <dbReference type="ARBA" id="ARBA00041418"/>
    </source>
</evidence>
<sequence length="486" mass="53605">MKFGERKQTQGAQQAQEPWSETAGNAPRTAGAAAAETAPHGSEGRGGRGKSRSGAEYGTAADEENPQAANACGETAEKPKFRLFTGDRVLWIIIAVLAVVSVLVVYSSTAKMAYDAHTARTTAHFLRQQLMILIVSLVVMVAVQKINCRIYNLFSRPVYILSVLLTVAVYFIGATTNGAARWIPLGPFQFQPSEALKVATVLFLASQLAGRQSKIDKIRIVPSLRFWTWRSSREQRRIWREGTWPILMPVVVSCTVIFPAHTSSAVLVFLASWVMMLIGRVRFGELMKLVGLACVGIVLIMTLNLGRSETAEGRVSTWIHLWTRSQTDKPIEHLTDTERSMIAIYNGGIFGEGAGQSAMRVEMIHPESDYAYAFFVEEYGIVLAIALLMLYLWIFFRGIEIFRRCGTAFPGLLVLGLALLITCQALLHIMVTVNLIPETGQTLPLISRGGSSTLFTTIALGMILSVSRQNDEQSHDTPRSESIYEK</sequence>
<dbReference type="AlphaFoldDB" id="A0AA37KUR5"/>
<reference evidence="18" key="1">
    <citation type="submission" date="2022-01" db="EMBL/GenBank/DDBJ databases">
        <title>Novel bile acid biosynthetic pathways are enriched in the microbiome of centenarians.</title>
        <authorList>
            <person name="Sato Y."/>
            <person name="Atarashi K."/>
            <person name="Plichta R.D."/>
            <person name="Arai Y."/>
            <person name="Sasajima S."/>
            <person name="Kearney M.S."/>
            <person name="Suda W."/>
            <person name="Takeshita K."/>
            <person name="Sasaki T."/>
            <person name="Okamoto S."/>
            <person name="Skelly N.A."/>
            <person name="Okamura Y."/>
            <person name="Vlamakis H."/>
            <person name="Li Y."/>
            <person name="Tanoue T."/>
            <person name="Takei H."/>
            <person name="Nittono H."/>
            <person name="Narushima S."/>
            <person name="Irie J."/>
            <person name="Itoh H."/>
            <person name="Moriya K."/>
            <person name="Sugiura Y."/>
            <person name="Suematsu M."/>
            <person name="Moritoki N."/>
            <person name="Shibata S."/>
            <person name="Littman R.D."/>
            <person name="Fischbach A.M."/>
            <person name="Uwamino Y."/>
            <person name="Inoue T."/>
            <person name="Honda A."/>
            <person name="Hattori M."/>
            <person name="Murai T."/>
            <person name="Xavier J.R."/>
            <person name="Hirose N."/>
            <person name="Honda K."/>
        </authorList>
    </citation>
    <scope>NUCLEOTIDE SEQUENCE</scope>
    <source>
        <strain evidence="18">CE91-St16</strain>
    </source>
</reference>
<dbReference type="GO" id="GO:0008360">
    <property type="term" value="P:regulation of cell shape"/>
    <property type="evidence" value="ECO:0007669"/>
    <property type="project" value="UniProtKB-KW"/>
</dbReference>
<keyword evidence="7 17" id="KW-1133">Transmembrane helix</keyword>
<feature type="transmembrane region" description="Helical" evidence="17">
    <location>
        <begin position="246"/>
        <end position="274"/>
    </location>
</feature>
<keyword evidence="8 17" id="KW-0472">Membrane</keyword>
<dbReference type="GO" id="GO:0009252">
    <property type="term" value="P:peptidoglycan biosynthetic process"/>
    <property type="evidence" value="ECO:0007669"/>
    <property type="project" value="UniProtKB-KW"/>
</dbReference>
<feature type="transmembrane region" description="Helical" evidence="17">
    <location>
        <begin position="158"/>
        <end position="180"/>
    </location>
</feature>
<keyword evidence="4 17" id="KW-0812">Transmembrane</keyword>
<evidence type="ECO:0000256" key="15">
    <source>
        <dbReference type="ARBA" id="ARBA00049902"/>
    </source>
</evidence>
<comment type="caution">
    <text evidence="18">The sequence shown here is derived from an EMBL/GenBank/DDBJ whole genome shotgun (WGS) entry which is preliminary data.</text>
</comment>
<feature type="transmembrane region" description="Helical" evidence="17">
    <location>
        <begin position="286"/>
        <end position="306"/>
    </location>
</feature>
<accession>A0AA37KUR5</accession>
<dbReference type="GO" id="GO:0015648">
    <property type="term" value="F:lipid-linked peptidoglycan transporter activity"/>
    <property type="evidence" value="ECO:0007669"/>
    <property type="project" value="TreeGrafter"/>
</dbReference>
<dbReference type="EMBL" id="JAWDES010000005">
    <property type="protein sequence ID" value="MDU0260928.1"/>
    <property type="molecule type" value="Genomic_DNA"/>
</dbReference>
<proteinExistence type="inferred from homology"/>
<dbReference type="Proteomes" id="UP001181347">
    <property type="component" value="Unassembled WGS sequence"/>
</dbReference>
<dbReference type="Pfam" id="PF01098">
    <property type="entry name" value="FTSW_RODA_SPOVE"/>
    <property type="match status" value="1"/>
</dbReference>
<evidence type="ECO:0000256" key="14">
    <source>
        <dbReference type="ARBA" id="ARBA00044770"/>
    </source>
</evidence>
<comment type="catalytic activity">
    <reaction evidence="15">
        <text>[GlcNAc-(1-&gt;4)-Mur2Ac(oyl-L-Ala-gamma-D-Glu-L-Lys-D-Ala-D-Ala)](n)-di-trans,octa-cis-undecaprenyl diphosphate + beta-D-GlcNAc-(1-&gt;4)-Mur2Ac(oyl-L-Ala-gamma-D-Glu-L-Lys-D-Ala-D-Ala)-di-trans,octa-cis-undecaprenyl diphosphate = [GlcNAc-(1-&gt;4)-Mur2Ac(oyl-L-Ala-gamma-D-Glu-L-Lys-D-Ala-D-Ala)](n+1)-di-trans,octa-cis-undecaprenyl diphosphate + di-trans,octa-cis-undecaprenyl diphosphate + H(+)</text>
        <dbReference type="Rhea" id="RHEA:23708"/>
        <dbReference type="Rhea" id="RHEA-COMP:9602"/>
        <dbReference type="Rhea" id="RHEA-COMP:9603"/>
        <dbReference type="ChEBI" id="CHEBI:15378"/>
        <dbReference type="ChEBI" id="CHEBI:58405"/>
        <dbReference type="ChEBI" id="CHEBI:60033"/>
        <dbReference type="ChEBI" id="CHEBI:78435"/>
        <dbReference type="EC" id="2.4.99.28"/>
    </reaction>
</comment>
<dbReference type="GO" id="GO:0051301">
    <property type="term" value="P:cell division"/>
    <property type="evidence" value="ECO:0007669"/>
    <property type="project" value="UniProtKB-KW"/>
</dbReference>
<evidence type="ECO:0000256" key="17">
    <source>
        <dbReference type="SAM" id="Phobius"/>
    </source>
</evidence>
<feature type="transmembrane region" description="Helical" evidence="17">
    <location>
        <begin position="89"/>
        <end position="109"/>
    </location>
</feature>
<dbReference type="GO" id="GO:0005886">
    <property type="term" value="C:plasma membrane"/>
    <property type="evidence" value="ECO:0007669"/>
    <property type="project" value="TreeGrafter"/>
</dbReference>
<evidence type="ECO:0000256" key="2">
    <source>
        <dbReference type="ARBA" id="ARBA00022676"/>
    </source>
</evidence>
<dbReference type="RefSeq" id="WP_009599084.1">
    <property type="nucleotide sequence ID" value="NZ_AP025581.1"/>
</dbReference>
<evidence type="ECO:0000256" key="11">
    <source>
        <dbReference type="ARBA" id="ARBA00038053"/>
    </source>
</evidence>
<feature type="transmembrane region" description="Helical" evidence="17">
    <location>
        <begin position="445"/>
        <end position="466"/>
    </location>
</feature>
<dbReference type="EMBL" id="BQOL01000002">
    <property type="protein sequence ID" value="GKI20377.1"/>
    <property type="molecule type" value="Genomic_DNA"/>
</dbReference>
<evidence type="ECO:0000256" key="3">
    <source>
        <dbReference type="ARBA" id="ARBA00022679"/>
    </source>
</evidence>
<keyword evidence="6" id="KW-0573">Peptidoglycan synthesis</keyword>
<evidence type="ECO:0000313" key="19">
    <source>
        <dbReference type="EMBL" id="MDU0260928.1"/>
    </source>
</evidence>
<evidence type="ECO:0000256" key="9">
    <source>
        <dbReference type="ARBA" id="ARBA00032370"/>
    </source>
</evidence>
<keyword evidence="2" id="KW-0328">Glycosyltransferase</keyword>
<dbReference type="EC" id="2.4.99.28" evidence="14"/>